<dbReference type="SMART" id="SM00633">
    <property type="entry name" value="Glyco_10"/>
    <property type="match status" value="1"/>
</dbReference>
<accession>A0AAD9IVW8</accession>
<comment type="caution">
    <text evidence="6">The sequence shown here is derived from an EMBL/GenBank/DDBJ whole genome shotgun (WGS) entry which is preliminary data.</text>
</comment>
<dbReference type="Gene3D" id="3.20.20.80">
    <property type="entry name" value="Glycosidases"/>
    <property type="match status" value="2"/>
</dbReference>
<evidence type="ECO:0000256" key="4">
    <source>
        <dbReference type="ARBA" id="ARBA00023326"/>
    </source>
</evidence>
<dbReference type="PANTHER" id="PTHR31490:SF1">
    <property type="entry name" value="ENDO-1,4-BETA-XYLANASE 1"/>
    <property type="match status" value="1"/>
</dbReference>
<evidence type="ECO:0000313" key="6">
    <source>
        <dbReference type="EMBL" id="KAK2141927.1"/>
    </source>
</evidence>
<evidence type="ECO:0000259" key="5">
    <source>
        <dbReference type="PROSITE" id="PS51760"/>
    </source>
</evidence>
<reference evidence="6" key="1">
    <citation type="journal article" date="2023" name="Mol. Biol. Evol.">
        <title>Third-Generation Sequencing Reveals the Adaptive Role of the Epigenome in Three Deep-Sea Polychaetes.</title>
        <authorList>
            <person name="Perez M."/>
            <person name="Aroh O."/>
            <person name="Sun Y."/>
            <person name="Lan Y."/>
            <person name="Juniper S.K."/>
            <person name="Young C.R."/>
            <person name="Angers B."/>
            <person name="Qian P.Y."/>
        </authorList>
    </citation>
    <scope>NUCLEOTIDE SEQUENCE</scope>
    <source>
        <strain evidence="6">P08H-3</strain>
    </source>
</reference>
<dbReference type="EMBL" id="JAODUP010001015">
    <property type="protein sequence ID" value="KAK2141927.1"/>
    <property type="molecule type" value="Genomic_DNA"/>
</dbReference>
<organism evidence="6 7">
    <name type="scientific">Paralvinella palmiformis</name>
    <dbReference type="NCBI Taxonomy" id="53620"/>
    <lineage>
        <taxon>Eukaryota</taxon>
        <taxon>Metazoa</taxon>
        <taxon>Spiralia</taxon>
        <taxon>Lophotrochozoa</taxon>
        <taxon>Annelida</taxon>
        <taxon>Polychaeta</taxon>
        <taxon>Sedentaria</taxon>
        <taxon>Canalipalpata</taxon>
        <taxon>Terebellida</taxon>
        <taxon>Terebelliformia</taxon>
        <taxon>Alvinellidae</taxon>
        <taxon>Paralvinella</taxon>
    </lineage>
</organism>
<dbReference type="InterPro" id="IPR017853">
    <property type="entry name" value="GH"/>
</dbReference>
<dbReference type="PROSITE" id="PS51760">
    <property type="entry name" value="GH10_2"/>
    <property type="match status" value="1"/>
</dbReference>
<feature type="domain" description="GH10" evidence="5">
    <location>
        <begin position="152"/>
        <end position="413"/>
    </location>
</feature>
<dbReference type="GO" id="GO:0031176">
    <property type="term" value="F:endo-1,4-beta-xylanase activity"/>
    <property type="evidence" value="ECO:0007669"/>
    <property type="project" value="UniProtKB-ARBA"/>
</dbReference>
<proteinExistence type="inferred from homology"/>
<keyword evidence="3" id="KW-0119">Carbohydrate metabolism</keyword>
<dbReference type="Proteomes" id="UP001208570">
    <property type="component" value="Unassembled WGS sequence"/>
</dbReference>
<name>A0AAD9IVW8_9ANNE</name>
<dbReference type="PANTHER" id="PTHR31490">
    <property type="entry name" value="GLYCOSYL HYDROLASE"/>
    <property type="match status" value="1"/>
</dbReference>
<dbReference type="InterPro" id="IPR044846">
    <property type="entry name" value="GH10"/>
</dbReference>
<evidence type="ECO:0000256" key="1">
    <source>
        <dbReference type="ARBA" id="ARBA00007495"/>
    </source>
</evidence>
<protein>
    <recommendedName>
        <fullName evidence="5">GH10 domain-containing protein</fullName>
    </recommendedName>
</protein>
<evidence type="ECO:0000256" key="2">
    <source>
        <dbReference type="ARBA" id="ARBA00022801"/>
    </source>
</evidence>
<dbReference type="AlphaFoldDB" id="A0AAD9IVW8"/>
<dbReference type="GO" id="GO:0000272">
    <property type="term" value="P:polysaccharide catabolic process"/>
    <property type="evidence" value="ECO:0007669"/>
    <property type="project" value="UniProtKB-KW"/>
</dbReference>
<gene>
    <name evidence="6" type="ORF">LSH36_1015g00002</name>
</gene>
<sequence>MCFCLFVALVKLDPSLYKRKKLSRAAKFSEKHLTRVMWKELLTIILTLYCVEKNVDVYCTRTSGGSRGHSFFYRASTDLLESGSTYLFNIFIKLTSSVHDLVQIATLSRSWYRDTNRSKNAVYKFYRRRYDKVEDRWLFLSIDYRMSKQDFILDAASLTKVYYPNWKSEAINNIAKYRMGGITINLNVSSELDPSKVTAQSDQKFEIPDAAYSWLESKNINVRGHNIHWNVQIRTPDWVEKQENKTAEVDRRTDYVVNHYKGKFKHWDVINEYTNSRLYQNWLGREDVPEYIYSRDTVNVILRLKEKRLIDGIGLQGHFGPVGDKLDMELIKKRLEIFTGLGIPVWITELTVRHPDSTVRGNLLSDLLTLFYGTPGVHGILMWDCVPRVGQNRSETALTSSNLTVRFRKLVHPSLVPPVSVYLNLLLYV</sequence>
<evidence type="ECO:0000313" key="7">
    <source>
        <dbReference type="Proteomes" id="UP001208570"/>
    </source>
</evidence>
<dbReference type="InterPro" id="IPR001000">
    <property type="entry name" value="GH10_dom"/>
</dbReference>
<comment type="similarity">
    <text evidence="1">Belongs to the glycosyl hydrolase 10 (cellulase F) family.</text>
</comment>
<keyword evidence="7" id="KW-1185">Reference proteome</keyword>
<evidence type="ECO:0000256" key="3">
    <source>
        <dbReference type="ARBA" id="ARBA00023277"/>
    </source>
</evidence>
<keyword evidence="2" id="KW-0378">Hydrolase</keyword>
<dbReference type="SUPFAM" id="SSF51445">
    <property type="entry name" value="(Trans)glycosidases"/>
    <property type="match status" value="1"/>
</dbReference>
<dbReference type="Pfam" id="PF00331">
    <property type="entry name" value="Glyco_hydro_10"/>
    <property type="match status" value="2"/>
</dbReference>
<keyword evidence="4" id="KW-0624">Polysaccharide degradation</keyword>